<keyword evidence="1" id="KW-0472">Membrane</keyword>
<sequence length="67" mass="7313">MAPKKELKTTYWYGLFVPIVISVLIIASLLVLVTVNVGEPHDLLKKIRFAGPPKLGVNAAKPPGLLY</sequence>
<dbReference type="EMBL" id="MN739664">
    <property type="protein sequence ID" value="QHT19314.1"/>
    <property type="molecule type" value="Genomic_DNA"/>
</dbReference>
<keyword evidence="1" id="KW-0812">Transmembrane</keyword>
<accession>A0A6C0DS12</accession>
<proteinExistence type="predicted"/>
<dbReference type="AlphaFoldDB" id="A0A6C0DS12"/>
<protein>
    <submittedName>
        <fullName evidence="2">Uncharacterized protein</fullName>
    </submittedName>
</protein>
<feature type="transmembrane region" description="Helical" evidence="1">
    <location>
        <begin position="12"/>
        <end position="38"/>
    </location>
</feature>
<keyword evidence="1" id="KW-1133">Transmembrane helix</keyword>
<name>A0A6C0DS12_9ZZZZ</name>
<organism evidence="2">
    <name type="scientific">viral metagenome</name>
    <dbReference type="NCBI Taxonomy" id="1070528"/>
    <lineage>
        <taxon>unclassified sequences</taxon>
        <taxon>metagenomes</taxon>
        <taxon>organismal metagenomes</taxon>
    </lineage>
</organism>
<reference evidence="2" key="1">
    <citation type="journal article" date="2020" name="Nature">
        <title>Giant virus diversity and host interactions through global metagenomics.</title>
        <authorList>
            <person name="Schulz F."/>
            <person name="Roux S."/>
            <person name="Paez-Espino D."/>
            <person name="Jungbluth S."/>
            <person name="Walsh D.A."/>
            <person name="Denef V.J."/>
            <person name="McMahon K.D."/>
            <person name="Konstantinidis K.T."/>
            <person name="Eloe-Fadrosh E.A."/>
            <person name="Kyrpides N.C."/>
            <person name="Woyke T."/>
        </authorList>
    </citation>
    <scope>NUCLEOTIDE SEQUENCE</scope>
    <source>
        <strain evidence="2">GVMAG-M-3300023174-57</strain>
    </source>
</reference>
<evidence type="ECO:0000313" key="2">
    <source>
        <dbReference type="EMBL" id="QHT19314.1"/>
    </source>
</evidence>
<evidence type="ECO:0000256" key="1">
    <source>
        <dbReference type="SAM" id="Phobius"/>
    </source>
</evidence>